<name>A0A8S1K9F2_9CILI</name>
<dbReference type="EMBL" id="CAJJDN010000004">
    <property type="protein sequence ID" value="CAD8049626.1"/>
    <property type="molecule type" value="Genomic_DNA"/>
</dbReference>
<reference evidence="1" key="1">
    <citation type="submission" date="2021-01" db="EMBL/GenBank/DDBJ databases">
        <authorList>
            <consortium name="Genoscope - CEA"/>
            <person name="William W."/>
        </authorList>
    </citation>
    <scope>NUCLEOTIDE SEQUENCE</scope>
</reference>
<protein>
    <submittedName>
        <fullName evidence="1">Uncharacterized protein</fullName>
    </submittedName>
</protein>
<accession>A0A8S1K9F2</accession>
<evidence type="ECO:0000313" key="2">
    <source>
        <dbReference type="Proteomes" id="UP000692954"/>
    </source>
</evidence>
<comment type="caution">
    <text evidence="1">The sequence shown here is derived from an EMBL/GenBank/DDBJ whole genome shotgun (WGS) entry which is preliminary data.</text>
</comment>
<organism evidence="1 2">
    <name type="scientific">Paramecium sonneborni</name>
    <dbReference type="NCBI Taxonomy" id="65129"/>
    <lineage>
        <taxon>Eukaryota</taxon>
        <taxon>Sar</taxon>
        <taxon>Alveolata</taxon>
        <taxon>Ciliophora</taxon>
        <taxon>Intramacronucleata</taxon>
        <taxon>Oligohymenophorea</taxon>
        <taxon>Peniculida</taxon>
        <taxon>Parameciidae</taxon>
        <taxon>Paramecium</taxon>
    </lineage>
</organism>
<keyword evidence="2" id="KW-1185">Reference proteome</keyword>
<dbReference type="Proteomes" id="UP000692954">
    <property type="component" value="Unassembled WGS sequence"/>
</dbReference>
<dbReference type="AlphaFoldDB" id="A0A8S1K9F2"/>
<proteinExistence type="predicted"/>
<evidence type="ECO:0000313" key="1">
    <source>
        <dbReference type="EMBL" id="CAD8049626.1"/>
    </source>
</evidence>
<sequence>MHLTEKEPFFPVLLENRNMFRNFKRRYNSTQPMERKMEKSMDSFQQKAFLVQKKELQLRTLEPKKQYVVKPPKTTIYQENIPQILNFDKMLCSFMQLNNQEKNQKNIKKKCLKIITQHHELDILEEEHKSLQSRFFTEVQSYLNQCHRF</sequence>
<gene>
    <name evidence="1" type="ORF">PSON_ATCC_30995.1.T0040233</name>
</gene>